<dbReference type="EMBL" id="CP017886">
    <property type="protein sequence ID" value="APC14212.1"/>
    <property type="molecule type" value="Genomic_DNA"/>
</dbReference>
<dbReference type="EMBL" id="CP017886">
    <property type="protein sequence ID" value="APC19106.1"/>
    <property type="molecule type" value="Genomic_DNA"/>
</dbReference>
<organism evidence="4 5">
    <name type="scientific">Pseudomonas frederiksbergensis</name>
    <dbReference type="NCBI Taxonomy" id="104087"/>
    <lineage>
        <taxon>Bacteria</taxon>
        <taxon>Pseudomonadati</taxon>
        <taxon>Pseudomonadota</taxon>
        <taxon>Gammaproteobacteria</taxon>
        <taxon>Pseudomonadales</taxon>
        <taxon>Pseudomonadaceae</taxon>
        <taxon>Pseudomonas</taxon>
    </lineage>
</organism>
<reference evidence="5" key="1">
    <citation type="submission" date="2016-10" db="EMBL/GenBank/DDBJ databases">
        <title>Pseudomonas frederiksbergensis ERGS4:02 complete genome.</title>
        <authorList>
            <person name="Kumar R."/>
            <person name="Acharya V."/>
            <person name="Singh D."/>
        </authorList>
    </citation>
    <scope>NUCLEOTIDE SEQUENCE [LARGE SCALE GENOMIC DNA]</scope>
    <source>
        <strain evidence="5">ERGS4:02</strain>
    </source>
</reference>
<evidence type="ECO:0000313" key="3">
    <source>
        <dbReference type="EMBL" id="APC19106.1"/>
    </source>
</evidence>
<dbReference type="Proteomes" id="UP000182567">
    <property type="component" value="Chromosome"/>
</dbReference>
<dbReference type="SUPFAM" id="SSF47413">
    <property type="entry name" value="lambda repressor-like DNA-binding domains"/>
    <property type="match status" value="1"/>
</dbReference>
<dbReference type="GeneID" id="46911890"/>
<gene>
    <name evidence="2" type="ORF">BLL42_00040</name>
    <name evidence="3" type="ORF">BLL42_26675</name>
    <name evidence="4" type="ORF">BLL42_26735</name>
</gene>
<dbReference type="Pfam" id="PF13744">
    <property type="entry name" value="HTH_37"/>
    <property type="match status" value="1"/>
</dbReference>
<dbReference type="InterPro" id="IPR039554">
    <property type="entry name" value="HigA2-like_HTH"/>
</dbReference>
<dbReference type="OrthoDB" id="9788479at2"/>
<dbReference type="RefSeq" id="WP_071550137.1">
    <property type="nucleotide sequence ID" value="NZ_CP017886.1"/>
</dbReference>
<dbReference type="GO" id="GO:0003677">
    <property type="term" value="F:DNA binding"/>
    <property type="evidence" value="ECO:0007669"/>
    <property type="project" value="InterPro"/>
</dbReference>
<name>A0A1J0ET02_9PSED</name>
<dbReference type="InterPro" id="IPR010982">
    <property type="entry name" value="Lambda_DNA-bd_dom_sf"/>
</dbReference>
<evidence type="ECO:0000313" key="5">
    <source>
        <dbReference type="Proteomes" id="UP000182567"/>
    </source>
</evidence>
<dbReference type="EMBL" id="CP017886">
    <property type="protein sequence ID" value="APC19118.1"/>
    <property type="molecule type" value="Genomic_DNA"/>
</dbReference>
<evidence type="ECO:0000313" key="4">
    <source>
        <dbReference type="EMBL" id="APC19118.1"/>
    </source>
</evidence>
<evidence type="ECO:0000313" key="2">
    <source>
        <dbReference type="EMBL" id="APC14212.1"/>
    </source>
</evidence>
<evidence type="ECO:0000259" key="1">
    <source>
        <dbReference type="Pfam" id="PF13744"/>
    </source>
</evidence>
<sequence length="97" mass="10685">MTEQESYASVWDAICDSPGEATVMKLKSELLMVLQTRVKSCSGKEEAAAFLGITKPRLTELVQGKIDRFTLEQLVQLLVAAGLDVEIQVKPRLPEGH</sequence>
<proteinExistence type="predicted"/>
<reference evidence="4" key="2">
    <citation type="journal article" date="2018" name="Genomics">
        <title>Complete genome sequence of Pseudomonas frederiksbergensis ERDD5:01 revealed genetic bases for survivability at high altitude ecosystem and bioprospection potential.</title>
        <authorList>
            <person name="Kumar R."/>
            <person name="Acharya V."/>
            <person name="Mukhia S."/>
            <person name="Singh D."/>
            <person name="Kumar S."/>
        </authorList>
    </citation>
    <scope>NUCLEOTIDE SEQUENCE</scope>
    <source>
        <strain evidence="4">ERDD5:01</strain>
    </source>
</reference>
<protein>
    <recommendedName>
        <fullName evidence="1">HigA2-like helix-turn-helix domain-containing protein</fullName>
    </recommendedName>
</protein>
<dbReference type="Gene3D" id="1.10.260.40">
    <property type="entry name" value="lambda repressor-like DNA-binding domains"/>
    <property type="match status" value="1"/>
</dbReference>
<feature type="domain" description="HigA2-like helix-turn-helix" evidence="1">
    <location>
        <begin position="16"/>
        <end position="90"/>
    </location>
</feature>
<accession>A0A1J0ET02</accession>
<dbReference type="AlphaFoldDB" id="A0A1J0ET02"/>